<dbReference type="SUPFAM" id="SSF46689">
    <property type="entry name" value="Homeodomain-like"/>
    <property type="match status" value="1"/>
</dbReference>
<dbReference type="PANTHER" id="PTHR30055:SF234">
    <property type="entry name" value="HTH-TYPE TRANSCRIPTIONAL REGULATOR BETI"/>
    <property type="match status" value="1"/>
</dbReference>
<keyword evidence="1" id="KW-0805">Transcription regulation</keyword>
<dbReference type="GO" id="GO:0000976">
    <property type="term" value="F:transcription cis-regulatory region binding"/>
    <property type="evidence" value="ECO:0007669"/>
    <property type="project" value="TreeGrafter"/>
</dbReference>
<dbReference type="InterPro" id="IPR001647">
    <property type="entry name" value="HTH_TetR"/>
</dbReference>
<organism evidence="6 7">
    <name type="scientific">Nocardioides agariphilus</name>
    <dbReference type="NCBI Taxonomy" id="433664"/>
    <lineage>
        <taxon>Bacteria</taxon>
        <taxon>Bacillati</taxon>
        <taxon>Actinomycetota</taxon>
        <taxon>Actinomycetes</taxon>
        <taxon>Propionibacteriales</taxon>
        <taxon>Nocardioidaceae</taxon>
        <taxon>Nocardioides</taxon>
    </lineage>
</organism>
<evidence type="ECO:0000256" key="1">
    <source>
        <dbReference type="ARBA" id="ARBA00023015"/>
    </source>
</evidence>
<dbReference type="SUPFAM" id="SSF48498">
    <property type="entry name" value="Tetracyclin repressor-like, C-terminal domain"/>
    <property type="match status" value="1"/>
</dbReference>
<accession>A0A930VMA6</accession>
<dbReference type="GO" id="GO:0003700">
    <property type="term" value="F:DNA-binding transcription factor activity"/>
    <property type="evidence" value="ECO:0007669"/>
    <property type="project" value="TreeGrafter"/>
</dbReference>
<dbReference type="AlphaFoldDB" id="A0A930VMA6"/>
<dbReference type="Pfam" id="PF00440">
    <property type="entry name" value="TetR_N"/>
    <property type="match status" value="1"/>
</dbReference>
<gene>
    <name evidence="6" type="ORF">ISU10_05695</name>
</gene>
<dbReference type="Gene3D" id="1.10.357.10">
    <property type="entry name" value="Tetracycline Repressor, domain 2"/>
    <property type="match status" value="1"/>
</dbReference>
<dbReference type="InterPro" id="IPR050109">
    <property type="entry name" value="HTH-type_TetR-like_transc_reg"/>
</dbReference>
<dbReference type="InterPro" id="IPR025996">
    <property type="entry name" value="MT1864/Rv1816-like_C"/>
</dbReference>
<evidence type="ECO:0000256" key="3">
    <source>
        <dbReference type="ARBA" id="ARBA00023163"/>
    </source>
</evidence>
<dbReference type="RefSeq" id="WP_194695403.1">
    <property type="nucleotide sequence ID" value="NZ_JADKPO010000005.1"/>
</dbReference>
<keyword evidence="3" id="KW-0804">Transcription</keyword>
<feature type="DNA-binding region" description="H-T-H motif" evidence="4">
    <location>
        <begin position="38"/>
        <end position="57"/>
    </location>
</feature>
<dbReference type="InterPro" id="IPR009057">
    <property type="entry name" value="Homeodomain-like_sf"/>
</dbReference>
<feature type="domain" description="HTH tetR-type" evidence="5">
    <location>
        <begin position="15"/>
        <end position="75"/>
    </location>
</feature>
<dbReference type="PROSITE" id="PS50977">
    <property type="entry name" value="HTH_TETR_2"/>
    <property type="match status" value="1"/>
</dbReference>
<keyword evidence="2 4" id="KW-0238">DNA-binding</keyword>
<protein>
    <submittedName>
        <fullName evidence="6">TetR/AcrR family transcriptional regulator</fullName>
    </submittedName>
</protein>
<dbReference type="PRINTS" id="PR00455">
    <property type="entry name" value="HTHTETR"/>
</dbReference>
<evidence type="ECO:0000313" key="6">
    <source>
        <dbReference type="EMBL" id="MBF4767256.1"/>
    </source>
</evidence>
<keyword evidence="7" id="KW-1185">Reference proteome</keyword>
<comment type="caution">
    <text evidence="6">The sequence shown here is derived from an EMBL/GenBank/DDBJ whole genome shotgun (WGS) entry which is preliminary data.</text>
</comment>
<name>A0A930VMA6_9ACTN</name>
<evidence type="ECO:0000259" key="5">
    <source>
        <dbReference type="PROSITE" id="PS50977"/>
    </source>
</evidence>
<dbReference type="InterPro" id="IPR036271">
    <property type="entry name" value="Tet_transcr_reg_TetR-rel_C_sf"/>
</dbReference>
<evidence type="ECO:0000256" key="2">
    <source>
        <dbReference type="ARBA" id="ARBA00023125"/>
    </source>
</evidence>
<proteinExistence type="predicted"/>
<reference evidence="6" key="1">
    <citation type="submission" date="2020-11" db="EMBL/GenBank/DDBJ databases">
        <title>Nocardioides cynanchi sp. nov., isolated from soil of rhizosphere of Cynanchum wilfordii.</title>
        <authorList>
            <person name="Lee J.-S."/>
            <person name="Suh M.K."/>
            <person name="Kim J.-S."/>
        </authorList>
    </citation>
    <scope>NUCLEOTIDE SEQUENCE</scope>
    <source>
        <strain evidence="6">KCTC 19276</strain>
    </source>
</reference>
<evidence type="ECO:0000256" key="4">
    <source>
        <dbReference type="PROSITE-ProRule" id="PRU00335"/>
    </source>
</evidence>
<dbReference type="PANTHER" id="PTHR30055">
    <property type="entry name" value="HTH-TYPE TRANSCRIPTIONAL REGULATOR RUTR"/>
    <property type="match status" value="1"/>
</dbReference>
<sequence>MTLTSTPTRRERQRAATVEEIKEVARGLMRHQGITDVRFTDIAKEMGMTAPALYRYYADRDALLTDLIADGYRDLGRVVAEAREQVDADNVAARWIAAGRAYRDWARREPAQFALILGMPVPGYVAPEEGPTTDAAKDAMSQLSALFIRAAELGDLKAPLVTDVSDAMAACAAEKHPELSGLVPPASFQAMITAWATLHGATCLDAYGQFDWLGDEARDQLFEATLRTAALAAGFPIE</sequence>
<dbReference type="Pfam" id="PF13305">
    <property type="entry name" value="TetR_C_33"/>
    <property type="match status" value="1"/>
</dbReference>
<evidence type="ECO:0000313" key="7">
    <source>
        <dbReference type="Proteomes" id="UP000660668"/>
    </source>
</evidence>
<dbReference type="Proteomes" id="UP000660668">
    <property type="component" value="Unassembled WGS sequence"/>
</dbReference>
<dbReference type="EMBL" id="JADKPO010000005">
    <property type="protein sequence ID" value="MBF4767256.1"/>
    <property type="molecule type" value="Genomic_DNA"/>
</dbReference>